<dbReference type="AlphaFoldDB" id="A0A6G1KSP6"/>
<dbReference type="GO" id="GO:0008270">
    <property type="term" value="F:zinc ion binding"/>
    <property type="evidence" value="ECO:0007669"/>
    <property type="project" value="UniProtKB-KW"/>
</dbReference>
<feature type="compositionally biased region" description="Polar residues" evidence="5">
    <location>
        <begin position="414"/>
        <end position="431"/>
    </location>
</feature>
<evidence type="ECO:0000313" key="8">
    <source>
        <dbReference type="Proteomes" id="UP000799436"/>
    </source>
</evidence>
<dbReference type="InterPro" id="IPR001841">
    <property type="entry name" value="Znf_RING"/>
</dbReference>
<dbReference type="PANTHER" id="PTHR12618">
    <property type="entry name" value="PHD AND RING FINGER DOMAIN-CONTAINING PROTEIN 1"/>
    <property type="match status" value="1"/>
</dbReference>
<dbReference type="InterPro" id="IPR001965">
    <property type="entry name" value="Znf_PHD"/>
</dbReference>
<dbReference type="OrthoDB" id="8062037at2759"/>
<evidence type="ECO:0000313" key="7">
    <source>
        <dbReference type="EMBL" id="KAF2763693.1"/>
    </source>
</evidence>
<feature type="region of interest" description="Disordered" evidence="5">
    <location>
        <begin position="352"/>
        <end position="479"/>
    </location>
</feature>
<evidence type="ECO:0000256" key="1">
    <source>
        <dbReference type="ARBA" id="ARBA00022723"/>
    </source>
</evidence>
<evidence type="ECO:0000256" key="4">
    <source>
        <dbReference type="PROSITE-ProRule" id="PRU00175"/>
    </source>
</evidence>
<name>A0A6G1KSP6_9PEZI</name>
<protein>
    <recommendedName>
        <fullName evidence="6">RING-type domain-containing protein</fullName>
    </recommendedName>
</protein>
<dbReference type="InterPro" id="IPR019787">
    <property type="entry name" value="Znf_PHD-finger"/>
</dbReference>
<keyword evidence="1" id="KW-0479">Metal-binding</keyword>
<feature type="region of interest" description="Disordered" evidence="5">
    <location>
        <begin position="241"/>
        <end position="260"/>
    </location>
</feature>
<feature type="compositionally biased region" description="Low complexity" evidence="5">
    <location>
        <begin position="465"/>
        <end position="479"/>
    </location>
</feature>
<feature type="domain" description="RING-type" evidence="6">
    <location>
        <begin position="26"/>
        <end position="52"/>
    </location>
</feature>
<keyword evidence="8" id="KW-1185">Reference proteome</keyword>
<keyword evidence="3" id="KW-0862">Zinc</keyword>
<dbReference type="EMBL" id="ML995973">
    <property type="protein sequence ID" value="KAF2763693.1"/>
    <property type="molecule type" value="Genomic_DNA"/>
</dbReference>
<dbReference type="SMART" id="SM00249">
    <property type="entry name" value="PHD"/>
    <property type="match status" value="1"/>
</dbReference>
<feature type="region of interest" description="Disordered" evidence="5">
    <location>
        <begin position="267"/>
        <end position="314"/>
    </location>
</feature>
<dbReference type="PROSITE" id="PS50089">
    <property type="entry name" value="ZF_RING_2"/>
    <property type="match status" value="1"/>
</dbReference>
<reference evidence="7" key="1">
    <citation type="journal article" date="2020" name="Stud. Mycol.">
        <title>101 Dothideomycetes genomes: a test case for predicting lifestyles and emergence of pathogens.</title>
        <authorList>
            <person name="Haridas S."/>
            <person name="Albert R."/>
            <person name="Binder M."/>
            <person name="Bloem J."/>
            <person name="Labutti K."/>
            <person name="Salamov A."/>
            <person name="Andreopoulos B."/>
            <person name="Baker S."/>
            <person name="Barry K."/>
            <person name="Bills G."/>
            <person name="Bluhm B."/>
            <person name="Cannon C."/>
            <person name="Castanera R."/>
            <person name="Culley D."/>
            <person name="Daum C."/>
            <person name="Ezra D."/>
            <person name="Gonzalez J."/>
            <person name="Henrissat B."/>
            <person name="Kuo A."/>
            <person name="Liang C."/>
            <person name="Lipzen A."/>
            <person name="Lutzoni F."/>
            <person name="Magnuson J."/>
            <person name="Mondo S."/>
            <person name="Nolan M."/>
            <person name="Ohm R."/>
            <person name="Pangilinan J."/>
            <person name="Park H.-J."/>
            <person name="Ramirez L."/>
            <person name="Alfaro M."/>
            <person name="Sun H."/>
            <person name="Tritt A."/>
            <person name="Yoshinaga Y."/>
            <person name="Zwiers L.-H."/>
            <person name="Turgeon B."/>
            <person name="Goodwin S."/>
            <person name="Spatafora J."/>
            <person name="Crous P."/>
            <person name="Grigoriev I."/>
        </authorList>
    </citation>
    <scope>NUCLEOTIDE SEQUENCE</scope>
    <source>
        <strain evidence="7">CBS 116005</strain>
    </source>
</reference>
<dbReference type="Proteomes" id="UP000799436">
    <property type="component" value="Unassembled WGS sequence"/>
</dbReference>
<keyword evidence="2 4" id="KW-0863">Zinc-finger</keyword>
<dbReference type="InterPro" id="IPR013083">
    <property type="entry name" value="Znf_RING/FYVE/PHD"/>
</dbReference>
<dbReference type="Pfam" id="PF00628">
    <property type="entry name" value="PHD"/>
    <property type="match status" value="1"/>
</dbReference>
<dbReference type="InterPro" id="IPR047157">
    <property type="entry name" value="PHRF1/Atg35"/>
</dbReference>
<proteinExistence type="predicted"/>
<dbReference type="InterPro" id="IPR019786">
    <property type="entry name" value="Zinc_finger_PHD-type_CS"/>
</dbReference>
<dbReference type="SUPFAM" id="SSF57903">
    <property type="entry name" value="FYVE/PHD zinc finger"/>
    <property type="match status" value="1"/>
</dbReference>
<evidence type="ECO:0000259" key="6">
    <source>
        <dbReference type="PROSITE" id="PS50089"/>
    </source>
</evidence>
<organism evidence="7 8">
    <name type="scientific">Teratosphaeria nubilosa</name>
    <dbReference type="NCBI Taxonomy" id="161662"/>
    <lineage>
        <taxon>Eukaryota</taxon>
        <taxon>Fungi</taxon>
        <taxon>Dikarya</taxon>
        <taxon>Ascomycota</taxon>
        <taxon>Pezizomycotina</taxon>
        <taxon>Dothideomycetes</taxon>
        <taxon>Dothideomycetidae</taxon>
        <taxon>Mycosphaerellales</taxon>
        <taxon>Teratosphaeriaceae</taxon>
        <taxon>Teratosphaeria</taxon>
    </lineage>
</organism>
<evidence type="ECO:0000256" key="3">
    <source>
        <dbReference type="ARBA" id="ARBA00022833"/>
    </source>
</evidence>
<dbReference type="PANTHER" id="PTHR12618:SF20">
    <property type="entry name" value="PHD AND RING FINGER DOMAIN-CONTAINING PROTEIN 1"/>
    <property type="match status" value="1"/>
</dbReference>
<dbReference type="Gene3D" id="3.30.40.10">
    <property type="entry name" value="Zinc/RING finger domain, C3HC4 (zinc finger)"/>
    <property type="match status" value="2"/>
</dbReference>
<dbReference type="PROSITE" id="PS01359">
    <property type="entry name" value="ZF_PHD_1"/>
    <property type="match status" value="1"/>
</dbReference>
<dbReference type="InterPro" id="IPR011011">
    <property type="entry name" value="Znf_FYVE_PHD"/>
</dbReference>
<feature type="compositionally biased region" description="Polar residues" evidence="5">
    <location>
        <begin position="380"/>
        <end position="390"/>
    </location>
</feature>
<dbReference type="Pfam" id="PF13639">
    <property type="entry name" value="zf-RING_2"/>
    <property type="match status" value="1"/>
</dbReference>
<feature type="compositionally biased region" description="Pro residues" evidence="5">
    <location>
        <begin position="395"/>
        <end position="406"/>
    </location>
</feature>
<evidence type="ECO:0000256" key="5">
    <source>
        <dbReference type="SAM" id="MobiDB-lite"/>
    </source>
</evidence>
<dbReference type="SUPFAM" id="SSF57850">
    <property type="entry name" value="RING/U-box"/>
    <property type="match status" value="1"/>
</dbReference>
<sequence>MASRNEPAANSWSRSIDADEEIIAHLLPCKHDLHNACLKPWVERANSCPICRTAFNMVELSKAIGGPVIDTYAVKDKVQEAEVDPAMIVEEDELFAVEAWEPCSVCGGSDETHELMYCDGCDKATHVFCAGYDNSPDVWHCETCIADLEATNATRRNPRRRAHAPRGTARPSRNERMWARVWSEVSRRLDLDLDFPFDEEREERTPVQRNELHQWQHRLQVANANASGATERLRNIAAAQLSNAIRPRRPSQPEPESQEELRAWNAFDKARESHDAPAQVKRRKRKATASPASPRESDPAEQPQLKRPRLRRPPNAIEAHPVAESSTSAANAALNAQRAEERSTFLSSLLKDVETKPSSAGSPGASEQYNGQYSLRDPSLMNSPPSSGHTTPRESPSPPPLRPISPPLAGTILPISSPTAPNFSPYSPTTAEDQHQVNGLQLRGRQRRRSPDSSSDVEAVRRPNGRPTSTSPSSPIRASLSYSAKQEIQRMVKVALRPRYTDKEISKDQYTGINRDVSRRLYDMVGNASALTDQAERERWQTVAAEEVKQAVAALHFGVEAPA</sequence>
<evidence type="ECO:0000256" key="2">
    <source>
        <dbReference type="ARBA" id="ARBA00022771"/>
    </source>
</evidence>
<accession>A0A6G1KSP6</accession>
<gene>
    <name evidence="7" type="ORF">EJ03DRAFT_356420</name>
</gene>
<feature type="compositionally biased region" description="Polar residues" evidence="5">
    <location>
        <begin position="356"/>
        <end position="373"/>
    </location>
</feature>